<dbReference type="RefSeq" id="WP_179748480.1">
    <property type="nucleotide sequence ID" value="NZ_JACCBU010000001.1"/>
</dbReference>
<keyword evidence="3" id="KW-1185">Reference proteome</keyword>
<dbReference type="PANTHER" id="PTHR43649">
    <property type="entry name" value="ARABINOSE-BINDING PROTEIN-RELATED"/>
    <property type="match status" value="1"/>
</dbReference>
<evidence type="ECO:0000313" key="2">
    <source>
        <dbReference type="EMBL" id="NYE69598.1"/>
    </source>
</evidence>
<organism evidence="2 3">
    <name type="scientific">Microlunatus parietis</name>
    <dbReference type="NCBI Taxonomy" id="682979"/>
    <lineage>
        <taxon>Bacteria</taxon>
        <taxon>Bacillati</taxon>
        <taxon>Actinomycetota</taxon>
        <taxon>Actinomycetes</taxon>
        <taxon>Propionibacteriales</taxon>
        <taxon>Propionibacteriaceae</taxon>
        <taxon>Microlunatus</taxon>
    </lineage>
</organism>
<dbReference type="PANTHER" id="PTHR43649:SF12">
    <property type="entry name" value="DIACETYLCHITOBIOSE BINDING PROTEIN DASA"/>
    <property type="match status" value="1"/>
</dbReference>
<sequence length="442" mass="46808">MTTELRTGLSRRTLLRLSASAGVTAALAATGCNRFGGGGPATSAGEINFVWWGDAARAASTQALLDLYTKENPGTTLRTEYQDSGPYADKLATRFAAGDVPDLFAQRRDSLREYADRGALLDLREHLDLLALDGVPETIQQIGVVGESMYGIPAGLNAVGFVINTTLAEKFGVSIPDGDTWSWDDYFAMAAAITKASGKKVYGGDLDFGTLQNVVVFVRQTGEELYNPDDTLGVSTKTMTDWFSLSVDQRRTGALPPAGFVEALGGGAEQSYLAKGTIASQVIPTNNLKAYNKAAGGKLQLNRMPGEVQGKRRGMSIDTAMYWSVGSKSKNIDGGLKLLDFITNSIEGNKAVGPTRGVPASTVVAEAIADSLDPDDKTSVDYITGLSKEQLPESRPDPIGGSEIADLIANLATEVMFERVAPAEAAKQFTDGAAKILKADNS</sequence>
<dbReference type="EMBL" id="JACCBU010000001">
    <property type="protein sequence ID" value="NYE69598.1"/>
    <property type="molecule type" value="Genomic_DNA"/>
</dbReference>
<comment type="caution">
    <text evidence="2">The sequence shown here is derived from an EMBL/GenBank/DDBJ whole genome shotgun (WGS) entry which is preliminary data.</text>
</comment>
<dbReference type="SUPFAM" id="SSF53850">
    <property type="entry name" value="Periplasmic binding protein-like II"/>
    <property type="match status" value="1"/>
</dbReference>
<dbReference type="AlphaFoldDB" id="A0A7Y9LAB6"/>
<evidence type="ECO:0000256" key="1">
    <source>
        <dbReference type="SAM" id="SignalP"/>
    </source>
</evidence>
<keyword evidence="2" id="KW-0813">Transport</keyword>
<dbReference type="InterPro" id="IPR006059">
    <property type="entry name" value="SBP"/>
</dbReference>
<keyword evidence="1" id="KW-0732">Signal</keyword>
<dbReference type="PROSITE" id="PS51257">
    <property type="entry name" value="PROKAR_LIPOPROTEIN"/>
    <property type="match status" value="1"/>
</dbReference>
<gene>
    <name evidence="2" type="ORF">BKA15_000927</name>
</gene>
<proteinExistence type="predicted"/>
<protein>
    <submittedName>
        <fullName evidence="2">Multiple sugar transport system substrate-binding protein</fullName>
    </submittedName>
</protein>
<dbReference type="Pfam" id="PF01547">
    <property type="entry name" value="SBP_bac_1"/>
    <property type="match status" value="1"/>
</dbReference>
<feature type="signal peptide" evidence="1">
    <location>
        <begin position="1"/>
        <end position="28"/>
    </location>
</feature>
<keyword evidence="2" id="KW-0762">Sugar transport</keyword>
<reference evidence="2 3" key="1">
    <citation type="submission" date="2020-07" db="EMBL/GenBank/DDBJ databases">
        <title>Sequencing the genomes of 1000 actinobacteria strains.</title>
        <authorList>
            <person name="Klenk H.-P."/>
        </authorList>
    </citation>
    <scope>NUCLEOTIDE SEQUENCE [LARGE SCALE GENOMIC DNA]</scope>
    <source>
        <strain evidence="2 3">DSM 22083</strain>
    </source>
</reference>
<dbReference type="InterPro" id="IPR006311">
    <property type="entry name" value="TAT_signal"/>
</dbReference>
<accession>A0A7Y9LAB6</accession>
<feature type="chain" id="PRO_5030973416" evidence="1">
    <location>
        <begin position="29"/>
        <end position="442"/>
    </location>
</feature>
<dbReference type="Gene3D" id="3.40.190.10">
    <property type="entry name" value="Periplasmic binding protein-like II"/>
    <property type="match status" value="2"/>
</dbReference>
<evidence type="ECO:0000313" key="3">
    <source>
        <dbReference type="Proteomes" id="UP000569914"/>
    </source>
</evidence>
<dbReference type="PROSITE" id="PS51318">
    <property type="entry name" value="TAT"/>
    <property type="match status" value="1"/>
</dbReference>
<dbReference type="InterPro" id="IPR050490">
    <property type="entry name" value="Bact_solute-bd_prot1"/>
</dbReference>
<dbReference type="Proteomes" id="UP000569914">
    <property type="component" value="Unassembled WGS sequence"/>
</dbReference>
<name>A0A7Y9LAB6_9ACTN</name>